<organism evidence="1 2">
    <name type="scientific">Cypionkella aquatica</name>
    <dbReference type="NCBI Taxonomy" id="1756042"/>
    <lineage>
        <taxon>Bacteria</taxon>
        <taxon>Pseudomonadati</taxon>
        <taxon>Pseudomonadota</taxon>
        <taxon>Alphaproteobacteria</taxon>
        <taxon>Rhodobacterales</taxon>
        <taxon>Paracoccaceae</taxon>
        <taxon>Cypionkella</taxon>
    </lineage>
</organism>
<keyword evidence="2" id="KW-1185">Reference proteome</keyword>
<gene>
    <name evidence="1" type="ORF">GCM10010873_26960</name>
</gene>
<name>A0AA37X102_9RHOB</name>
<accession>A0AA37X102</accession>
<dbReference type="EMBL" id="BSPP01000010">
    <property type="protein sequence ID" value="GLS87722.1"/>
    <property type="molecule type" value="Genomic_DNA"/>
</dbReference>
<reference evidence="1 2" key="1">
    <citation type="journal article" date="2014" name="Int. J. Syst. Evol. Microbiol.">
        <title>Complete genome sequence of Corynebacterium casei LMG S-19264T (=DSM 44701T), isolated from a smear-ripened cheese.</title>
        <authorList>
            <consortium name="US DOE Joint Genome Institute (JGI-PGF)"/>
            <person name="Walter F."/>
            <person name="Albersmeier A."/>
            <person name="Kalinowski J."/>
            <person name="Ruckert C."/>
        </authorList>
    </citation>
    <scope>NUCLEOTIDE SEQUENCE [LARGE SCALE GENOMIC DNA]</scope>
    <source>
        <strain evidence="1 2">NBRC 111766</strain>
    </source>
</reference>
<evidence type="ECO:0000313" key="1">
    <source>
        <dbReference type="EMBL" id="GLS87722.1"/>
    </source>
</evidence>
<evidence type="ECO:0000313" key="2">
    <source>
        <dbReference type="Proteomes" id="UP001157355"/>
    </source>
</evidence>
<proteinExistence type="predicted"/>
<dbReference type="Proteomes" id="UP001157355">
    <property type="component" value="Unassembled WGS sequence"/>
</dbReference>
<comment type="caution">
    <text evidence="1">The sequence shown here is derived from an EMBL/GenBank/DDBJ whole genome shotgun (WGS) entry which is preliminary data.</text>
</comment>
<protein>
    <submittedName>
        <fullName evidence="1">Uncharacterized protein</fullName>
    </submittedName>
</protein>
<sequence length="97" mass="10671">MAEPNDLIIFTDEEGYPWAAFVWGAAISQEVAALITIEAVEDATGYTEAGLAELGCSWPPNVQPYWLKALDDETYQICAESDDGAQRITGHRFYPQG</sequence>
<dbReference type="AlphaFoldDB" id="A0AA37X102"/>
<dbReference type="RefSeq" id="WP_284325896.1">
    <property type="nucleotide sequence ID" value="NZ_BSPP01000010.1"/>
</dbReference>